<reference evidence="2" key="1">
    <citation type="journal article" date="2019" name="Int. J. Syst. Evol. Microbiol.">
        <title>The Global Catalogue of Microorganisms (GCM) 10K type strain sequencing project: providing services to taxonomists for standard genome sequencing and annotation.</title>
        <authorList>
            <consortium name="The Broad Institute Genomics Platform"/>
            <consortium name="The Broad Institute Genome Sequencing Center for Infectious Disease"/>
            <person name="Wu L."/>
            <person name="Ma J."/>
        </authorList>
    </citation>
    <scope>NUCLEOTIDE SEQUENCE [LARGE SCALE GENOMIC DNA]</scope>
    <source>
        <strain evidence="2">JCM 17805</strain>
    </source>
</reference>
<organism evidence="1 2">
    <name type="scientific">Kistimonas scapharcae</name>
    <dbReference type="NCBI Taxonomy" id="1036133"/>
    <lineage>
        <taxon>Bacteria</taxon>
        <taxon>Pseudomonadati</taxon>
        <taxon>Pseudomonadota</taxon>
        <taxon>Gammaproteobacteria</taxon>
        <taxon>Oceanospirillales</taxon>
        <taxon>Endozoicomonadaceae</taxon>
        <taxon>Kistimonas</taxon>
    </lineage>
</organism>
<sequence length="150" mass="16817">MDARLVFAGGGFDLLLSDADLARDDSLETAVIVSLFTDRRAEPGDVATGLDPRGWWGDSFQDGDDRIGSRLWLLGREKLLPETAERARGYAREALQWLLDDGVAARVQVTAELQRPDRLALQVAIERPDGRREAYRFDHVWEALNGLRNP</sequence>
<protein>
    <submittedName>
        <fullName evidence="1">Phage GP46 family protein</fullName>
    </submittedName>
</protein>
<dbReference type="RefSeq" id="WP_345198092.1">
    <property type="nucleotide sequence ID" value="NZ_BAABFL010000459.1"/>
</dbReference>
<evidence type="ECO:0000313" key="2">
    <source>
        <dbReference type="Proteomes" id="UP001500604"/>
    </source>
</evidence>
<dbReference type="Proteomes" id="UP001500604">
    <property type="component" value="Unassembled WGS sequence"/>
</dbReference>
<proteinExistence type="predicted"/>
<evidence type="ECO:0000313" key="1">
    <source>
        <dbReference type="EMBL" id="GAA4651673.1"/>
    </source>
</evidence>
<gene>
    <name evidence="1" type="ORF">GCM10023116_39570</name>
</gene>
<dbReference type="Pfam" id="PF07409">
    <property type="entry name" value="GP46"/>
    <property type="match status" value="1"/>
</dbReference>
<accession>A0ABP8V5Y5</accession>
<keyword evidence="2" id="KW-1185">Reference proteome</keyword>
<dbReference type="InterPro" id="IPR010877">
    <property type="entry name" value="Phage_Mu_Gp46"/>
</dbReference>
<dbReference type="EMBL" id="BAABFL010000459">
    <property type="protein sequence ID" value="GAA4651673.1"/>
    <property type="molecule type" value="Genomic_DNA"/>
</dbReference>
<name>A0ABP8V5Y5_9GAMM</name>
<comment type="caution">
    <text evidence="1">The sequence shown here is derived from an EMBL/GenBank/DDBJ whole genome shotgun (WGS) entry which is preliminary data.</text>
</comment>